<reference evidence="7 8" key="1">
    <citation type="submission" date="2020-08" db="EMBL/GenBank/DDBJ databases">
        <title>Genomic Encyclopedia of Type Strains, Phase IV (KMG-IV): sequencing the most valuable type-strain genomes for metagenomic binning, comparative biology and taxonomic classification.</title>
        <authorList>
            <person name="Goeker M."/>
        </authorList>
    </citation>
    <scope>NUCLEOTIDE SEQUENCE [LARGE SCALE GENOMIC DNA]</scope>
    <source>
        <strain evidence="7 8">DSM 103570</strain>
    </source>
</reference>
<dbReference type="EMBL" id="JACIEM010000001">
    <property type="protein sequence ID" value="MBB4001657.1"/>
    <property type="molecule type" value="Genomic_DNA"/>
</dbReference>
<evidence type="ECO:0000256" key="2">
    <source>
        <dbReference type="ARBA" id="ARBA00011901"/>
    </source>
</evidence>
<feature type="compositionally biased region" description="Low complexity" evidence="4">
    <location>
        <begin position="144"/>
        <end position="159"/>
    </location>
</feature>
<comment type="catalytic activity">
    <reaction evidence="1">
        <text>Hydrolyzes the link between N-acetylmuramoyl residues and L-amino acid residues in certain cell-wall glycopeptides.</text>
        <dbReference type="EC" id="3.5.1.28"/>
    </reaction>
</comment>
<keyword evidence="3 7" id="KW-0378">Hydrolase</keyword>
<sequence length="408" mass="43786">MTSYIRSCATRFGYAIAIALALIAAGSAPTTQAHAEERVITRIDQNVDASGYIVSFDLNGAVETRLLRLVNPDRVAIDFIDALPAVEVVSPPDNAFVDTVRHGLAAADRYRFIYRLKRDAVGSIERQERSGGEIVTLKIGPGGSAAPSSAPVADAAPEPSQDPPSPRRDIDADRELTIVIDPGHGGVDNGAVSKSGTYEKEINLAAAFSLRDALLTHPKVRVVLTRESDVFIPLDERAAIGRREQAHLFVSIHADSIRAAALRGATVYTLSENASDELSRQIAANENAADRFAGAQWQGGAPDVVDILVDLTRRETVSFSEHFAASLVRDLARNDVRLIKNPKRSAGFQVLKAPDVPSVLVEMGFLSNREDEKLLTDAAWRADVSAAIADAIVGFFRGEEAARAAGTE</sequence>
<comment type="caution">
    <text evidence="7">The sequence shown here is derived from an EMBL/GenBank/DDBJ whole genome shotgun (WGS) entry which is preliminary data.</text>
</comment>
<evidence type="ECO:0000256" key="1">
    <source>
        <dbReference type="ARBA" id="ARBA00001561"/>
    </source>
</evidence>
<feature type="signal peptide" evidence="5">
    <location>
        <begin position="1"/>
        <end position="35"/>
    </location>
</feature>
<organism evidence="7 8">
    <name type="scientific">Aurantimonas endophytica</name>
    <dbReference type="NCBI Taxonomy" id="1522175"/>
    <lineage>
        <taxon>Bacteria</taxon>
        <taxon>Pseudomonadati</taxon>
        <taxon>Pseudomonadota</taxon>
        <taxon>Alphaproteobacteria</taxon>
        <taxon>Hyphomicrobiales</taxon>
        <taxon>Aurantimonadaceae</taxon>
        <taxon>Aurantimonas</taxon>
    </lineage>
</organism>
<evidence type="ECO:0000256" key="3">
    <source>
        <dbReference type="ARBA" id="ARBA00022801"/>
    </source>
</evidence>
<feature type="domain" description="MurNAc-LAA" evidence="6">
    <location>
        <begin position="238"/>
        <end position="393"/>
    </location>
</feature>
<dbReference type="Gene3D" id="2.60.40.3500">
    <property type="match status" value="1"/>
</dbReference>
<dbReference type="CDD" id="cd02696">
    <property type="entry name" value="MurNAc-LAA"/>
    <property type="match status" value="1"/>
</dbReference>
<dbReference type="EC" id="3.5.1.28" evidence="2"/>
<dbReference type="SUPFAM" id="SSF53187">
    <property type="entry name" value="Zn-dependent exopeptidases"/>
    <property type="match status" value="1"/>
</dbReference>
<dbReference type="GO" id="GO:0030288">
    <property type="term" value="C:outer membrane-bounded periplasmic space"/>
    <property type="evidence" value="ECO:0007669"/>
    <property type="project" value="TreeGrafter"/>
</dbReference>
<dbReference type="PANTHER" id="PTHR30404:SF0">
    <property type="entry name" value="N-ACETYLMURAMOYL-L-ALANINE AMIDASE AMIC"/>
    <property type="match status" value="1"/>
</dbReference>
<dbReference type="PANTHER" id="PTHR30404">
    <property type="entry name" value="N-ACETYLMURAMOYL-L-ALANINE AMIDASE"/>
    <property type="match status" value="1"/>
</dbReference>
<proteinExistence type="predicted"/>
<evidence type="ECO:0000313" key="8">
    <source>
        <dbReference type="Proteomes" id="UP000588647"/>
    </source>
</evidence>
<dbReference type="Proteomes" id="UP000588647">
    <property type="component" value="Unassembled WGS sequence"/>
</dbReference>
<evidence type="ECO:0000256" key="5">
    <source>
        <dbReference type="SAM" id="SignalP"/>
    </source>
</evidence>
<dbReference type="GO" id="GO:0009253">
    <property type="term" value="P:peptidoglycan catabolic process"/>
    <property type="evidence" value="ECO:0007669"/>
    <property type="project" value="InterPro"/>
</dbReference>
<gene>
    <name evidence="7" type="ORF">GGR03_000704</name>
</gene>
<name>A0A7W6HAT7_9HYPH</name>
<protein>
    <recommendedName>
        <fullName evidence="2">N-acetylmuramoyl-L-alanine amidase</fullName>
        <ecNumber evidence="2">3.5.1.28</ecNumber>
    </recommendedName>
</protein>
<feature type="chain" id="PRO_5031083691" description="N-acetylmuramoyl-L-alanine amidase" evidence="5">
    <location>
        <begin position="36"/>
        <end position="408"/>
    </location>
</feature>
<dbReference type="Pfam" id="PF01520">
    <property type="entry name" value="Amidase_3"/>
    <property type="match status" value="1"/>
</dbReference>
<dbReference type="Gene3D" id="3.40.630.40">
    <property type="entry name" value="Zn-dependent exopeptidases"/>
    <property type="match status" value="1"/>
</dbReference>
<dbReference type="RefSeq" id="WP_210291985.1">
    <property type="nucleotide sequence ID" value="NZ_JAAAMM010000001.1"/>
</dbReference>
<evidence type="ECO:0000256" key="4">
    <source>
        <dbReference type="SAM" id="MobiDB-lite"/>
    </source>
</evidence>
<dbReference type="SMART" id="SM00646">
    <property type="entry name" value="Ami_3"/>
    <property type="match status" value="1"/>
</dbReference>
<keyword evidence="5" id="KW-0732">Signal</keyword>
<evidence type="ECO:0000259" key="6">
    <source>
        <dbReference type="SMART" id="SM00646"/>
    </source>
</evidence>
<feature type="region of interest" description="Disordered" evidence="4">
    <location>
        <begin position="136"/>
        <end position="169"/>
    </location>
</feature>
<dbReference type="InterPro" id="IPR002508">
    <property type="entry name" value="MurNAc-LAA_cat"/>
</dbReference>
<keyword evidence="8" id="KW-1185">Reference proteome</keyword>
<dbReference type="InterPro" id="IPR050695">
    <property type="entry name" value="N-acetylmuramoyl_amidase_3"/>
</dbReference>
<dbReference type="AlphaFoldDB" id="A0A7W6HAT7"/>
<accession>A0A7W6HAT7</accession>
<dbReference type="GO" id="GO:0008745">
    <property type="term" value="F:N-acetylmuramoyl-L-alanine amidase activity"/>
    <property type="evidence" value="ECO:0007669"/>
    <property type="project" value="UniProtKB-EC"/>
</dbReference>
<evidence type="ECO:0000313" key="7">
    <source>
        <dbReference type="EMBL" id="MBB4001657.1"/>
    </source>
</evidence>